<dbReference type="Gene3D" id="3.90.640.20">
    <property type="entry name" value="Heat-shock cognate protein, ATPase"/>
    <property type="match status" value="1"/>
</dbReference>
<protein>
    <submittedName>
        <fullName evidence="3">DUF3298 domain-containing protein</fullName>
    </submittedName>
</protein>
<feature type="domain" description="DUF3298" evidence="2">
    <location>
        <begin position="171"/>
        <end position="258"/>
    </location>
</feature>
<evidence type="ECO:0000256" key="1">
    <source>
        <dbReference type="SAM" id="SignalP"/>
    </source>
</evidence>
<feature type="chain" id="PRO_5046589738" evidence="1">
    <location>
        <begin position="32"/>
        <end position="277"/>
    </location>
</feature>
<dbReference type="EMBL" id="JAVRHT010000021">
    <property type="protein sequence ID" value="MDT0632119.1"/>
    <property type="molecule type" value="Genomic_DNA"/>
</dbReference>
<keyword evidence="4" id="KW-1185">Reference proteome</keyword>
<dbReference type="Proteomes" id="UP001267426">
    <property type="component" value="Unassembled WGS sequence"/>
</dbReference>
<evidence type="ECO:0000259" key="2">
    <source>
        <dbReference type="Pfam" id="PF11738"/>
    </source>
</evidence>
<accession>A0ABU3BS62</accession>
<dbReference type="InterPro" id="IPR037126">
    <property type="entry name" value="PdaC/RsiV-like_sf"/>
</dbReference>
<dbReference type="PROSITE" id="PS51257">
    <property type="entry name" value="PROKAR_LIPOPROTEIN"/>
    <property type="match status" value="1"/>
</dbReference>
<dbReference type="InterPro" id="IPR021729">
    <property type="entry name" value="DUF3298"/>
</dbReference>
<evidence type="ECO:0000313" key="4">
    <source>
        <dbReference type="Proteomes" id="UP001267426"/>
    </source>
</evidence>
<reference evidence="3 4" key="1">
    <citation type="submission" date="2023-09" db="EMBL/GenBank/DDBJ databases">
        <authorList>
            <person name="Rey-Velasco X."/>
        </authorList>
    </citation>
    <scope>NUCLEOTIDE SEQUENCE [LARGE SCALE GENOMIC DNA]</scope>
    <source>
        <strain evidence="3 4">F394</strain>
    </source>
</reference>
<dbReference type="Pfam" id="PF11738">
    <property type="entry name" value="DUF3298"/>
    <property type="match status" value="1"/>
</dbReference>
<evidence type="ECO:0000313" key="3">
    <source>
        <dbReference type="EMBL" id="MDT0632119.1"/>
    </source>
</evidence>
<dbReference type="Gene3D" id="3.30.565.40">
    <property type="entry name" value="Fervidobacterium nodosum Rt17-B1 like"/>
    <property type="match status" value="1"/>
</dbReference>
<organism evidence="3 4">
    <name type="scientific">Rubrivirga litoralis</name>
    <dbReference type="NCBI Taxonomy" id="3075598"/>
    <lineage>
        <taxon>Bacteria</taxon>
        <taxon>Pseudomonadati</taxon>
        <taxon>Rhodothermota</taxon>
        <taxon>Rhodothermia</taxon>
        <taxon>Rhodothermales</taxon>
        <taxon>Rubricoccaceae</taxon>
        <taxon>Rubrivirga</taxon>
    </lineage>
</organism>
<keyword evidence="1" id="KW-0732">Signal</keyword>
<sequence>MPQPPPRPRAAALFRPALALLAASVWAGALAACGADPSGPVVRHRPSLSVRADSVLRGEPALRYTVRIGYPQLTGAAGEPVPPTVRAVNAAVRDSVEALADAFRPDSAPPPGEVSPAYVVDVTGGYDRVLVTDDLFSALVDVYAFTGGAHGNTFFQPLTFDLTTGRPVLFADLFASNAPAGDTLAAYVERAVVTRLARGLETTVDSVRAHNGFFSEGLGPIREGRLAFTLGADSLRVHVPPYQLAPHVAGAFDVGVPYGALVPFAPPGGAVRRLAER</sequence>
<comment type="caution">
    <text evidence="3">The sequence shown here is derived from an EMBL/GenBank/DDBJ whole genome shotgun (WGS) entry which is preliminary data.</text>
</comment>
<name>A0ABU3BS62_9BACT</name>
<proteinExistence type="predicted"/>
<dbReference type="RefSeq" id="WP_311663738.1">
    <property type="nucleotide sequence ID" value="NZ_JAVRHT010000021.1"/>
</dbReference>
<feature type="signal peptide" evidence="1">
    <location>
        <begin position="1"/>
        <end position="31"/>
    </location>
</feature>
<gene>
    <name evidence="3" type="ORF">RM540_10220</name>
</gene>